<dbReference type="Proteomes" id="UP000230069">
    <property type="component" value="Unassembled WGS sequence"/>
</dbReference>
<dbReference type="EMBL" id="KZ305141">
    <property type="protein sequence ID" value="PIA25135.1"/>
    <property type="molecule type" value="Genomic_DNA"/>
</dbReference>
<accession>A0A2G5C1L2</accession>
<organism evidence="1 2">
    <name type="scientific">Aquilegia coerulea</name>
    <name type="common">Rocky mountain columbine</name>
    <dbReference type="NCBI Taxonomy" id="218851"/>
    <lineage>
        <taxon>Eukaryota</taxon>
        <taxon>Viridiplantae</taxon>
        <taxon>Streptophyta</taxon>
        <taxon>Embryophyta</taxon>
        <taxon>Tracheophyta</taxon>
        <taxon>Spermatophyta</taxon>
        <taxon>Magnoliopsida</taxon>
        <taxon>Ranunculales</taxon>
        <taxon>Ranunculaceae</taxon>
        <taxon>Thalictroideae</taxon>
        <taxon>Aquilegia</taxon>
    </lineage>
</organism>
<dbReference type="InParanoid" id="A0A2G5C1L2"/>
<dbReference type="InterPro" id="IPR035992">
    <property type="entry name" value="Ricin_B-like_lectins"/>
</dbReference>
<name>A0A2G5C1L2_AQUCA</name>
<proteinExistence type="predicted"/>
<gene>
    <name evidence="1" type="ORF">AQUCO_12500032v1</name>
</gene>
<evidence type="ECO:0000313" key="2">
    <source>
        <dbReference type="Proteomes" id="UP000230069"/>
    </source>
</evidence>
<evidence type="ECO:0000313" key="1">
    <source>
        <dbReference type="EMBL" id="PIA25135.1"/>
    </source>
</evidence>
<keyword evidence="2" id="KW-1185">Reference proteome</keyword>
<sequence length="304" mass="33924">METEESKRNMKRSGISPYIPLILTLVSFLCGVANAEQFRSNLLAEELKSVFITESLKSNLLCSQCSKCEASQCPASEAYPHMTSWDDSLIAGALQSDYVGIRDRGVYSVPSVKGGDSKLYNAYYGWKSTSGSASGYHRFSNYMDKCSGGQSYLSVDQHGVVSLRSLSSLKSLAEADWKSYNPPKNMNHREFRFWVSHSTGKCLTVFGGKKNKRVVGVSDCRFDGSNPSQLFAFRFHYHKAFCLVVNTTNKFSIYIKLWRASVFKQSIETIIMSLYTCNSANKGDKKIVPYESCSVVLILCQDAS</sequence>
<dbReference type="AlphaFoldDB" id="A0A2G5C1L2"/>
<protein>
    <submittedName>
        <fullName evidence="1">Uncharacterized protein</fullName>
    </submittedName>
</protein>
<dbReference type="OrthoDB" id="1879264at2759"/>
<dbReference type="SUPFAM" id="SSF50370">
    <property type="entry name" value="Ricin B-like lectins"/>
    <property type="match status" value="1"/>
</dbReference>
<reference evidence="1 2" key="1">
    <citation type="submission" date="2017-09" db="EMBL/GenBank/DDBJ databases">
        <title>WGS assembly of Aquilegia coerulea Goldsmith.</title>
        <authorList>
            <person name="Hodges S."/>
            <person name="Kramer E."/>
            <person name="Nordborg M."/>
            <person name="Tomkins J."/>
            <person name="Borevitz J."/>
            <person name="Derieg N."/>
            <person name="Yan J."/>
            <person name="Mihaltcheva S."/>
            <person name="Hayes R.D."/>
            <person name="Rokhsar D."/>
        </authorList>
    </citation>
    <scope>NUCLEOTIDE SEQUENCE [LARGE SCALE GENOMIC DNA]</scope>
    <source>
        <strain evidence="2">cv. Goldsmith</strain>
    </source>
</reference>